<dbReference type="AlphaFoldDB" id="A0A1J5P9F7"/>
<protein>
    <submittedName>
        <fullName evidence="2">Uncharacterized protein</fullName>
    </submittedName>
</protein>
<feature type="region of interest" description="Disordered" evidence="1">
    <location>
        <begin position="1"/>
        <end position="20"/>
    </location>
</feature>
<sequence>MMPQVRAQSLPGSEVEGGKDRRVVAWLLPSPRGAQDAAT</sequence>
<comment type="caution">
    <text evidence="2">The sequence shown here is derived from an EMBL/GenBank/DDBJ whole genome shotgun (WGS) entry which is preliminary data.</text>
</comment>
<feature type="compositionally biased region" description="Polar residues" evidence="1">
    <location>
        <begin position="1"/>
        <end position="11"/>
    </location>
</feature>
<name>A0A1J5P9F7_9ZZZZ</name>
<gene>
    <name evidence="2" type="ORF">GALL_510380</name>
</gene>
<evidence type="ECO:0000313" key="2">
    <source>
        <dbReference type="EMBL" id="OIQ67384.1"/>
    </source>
</evidence>
<dbReference type="EMBL" id="MLJW01005963">
    <property type="protein sequence ID" value="OIQ67384.1"/>
    <property type="molecule type" value="Genomic_DNA"/>
</dbReference>
<organism evidence="2">
    <name type="scientific">mine drainage metagenome</name>
    <dbReference type="NCBI Taxonomy" id="410659"/>
    <lineage>
        <taxon>unclassified sequences</taxon>
        <taxon>metagenomes</taxon>
        <taxon>ecological metagenomes</taxon>
    </lineage>
</organism>
<proteinExistence type="predicted"/>
<reference evidence="2" key="1">
    <citation type="submission" date="2016-10" db="EMBL/GenBank/DDBJ databases">
        <title>Sequence of Gallionella enrichment culture.</title>
        <authorList>
            <person name="Poehlein A."/>
            <person name="Muehling M."/>
            <person name="Daniel R."/>
        </authorList>
    </citation>
    <scope>NUCLEOTIDE SEQUENCE</scope>
</reference>
<evidence type="ECO:0000256" key="1">
    <source>
        <dbReference type="SAM" id="MobiDB-lite"/>
    </source>
</evidence>
<accession>A0A1J5P9F7</accession>